<evidence type="ECO:0000313" key="5">
    <source>
        <dbReference type="Proteomes" id="UP000280298"/>
    </source>
</evidence>
<dbReference type="Pfam" id="PF13561">
    <property type="entry name" value="adh_short_C2"/>
    <property type="match status" value="1"/>
</dbReference>
<dbReference type="EC" id="1.1.1.47" evidence="4"/>
<dbReference type="OrthoDB" id="4380821at2"/>
<comment type="similarity">
    <text evidence="1">Belongs to the short-chain dehydrogenases/reductases (SDR) family.</text>
</comment>
<evidence type="ECO:0000313" key="4">
    <source>
        <dbReference type="EMBL" id="AZQ38064.1"/>
    </source>
</evidence>
<proteinExistence type="inferred from homology"/>
<dbReference type="InterPro" id="IPR057326">
    <property type="entry name" value="KR_dom"/>
</dbReference>
<keyword evidence="5" id="KW-1185">Reference proteome</keyword>
<dbReference type="NCBIfam" id="NF005559">
    <property type="entry name" value="PRK07231.1"/>
    <property type="match status" value="1"/>
</dbReference>
<dbReference type="SUPFAM" id="SSF51735">
    <property type="entry name" value="NAD(P)-binding Rossmann-fold domains"/>
    <property type="match status" value="1"/>
</dbReference>
<evidence type="ECO:0000256" key="1">
    <source>
        <dbReference type="ARBA" id="ARBA00006484"/>
    </source>
</evidence>
<dbReference type="PANTHER" id="PTHR24321">
    <property type="entry name" value="DEHYDROGENASES, SHORT CHAIN"/>
    <property type="match status" value="1"/>
</dbReference>
<dbReference type="RefSeq" id="WP_126395723.1">
    <property type="nucleotide sequence ID" value="NZ_CP034539.1"/>
</dbReference>
<feature type="domain" description="Ketoreductase" evidence="3">
    <location>
        <begin position="9"/>
        <end position="191"/>
    </location>
</feature>
<protein>
    <submittedName>
        <fullName evidence="4">Glucose 1-dehydrogenase</fullName>
        <ecNumber evidence="4">1.1.1.47</ecNumber>
    </submittedName>
</protein>
<accession>A0A3Q9EX61</accession>
<gene>
    <name evidence="4" type="ORF">EJ357_35235</name>
</gene>
<sequence length="256" mass="26657">MTSSLLLDKVVLVTGASSGIGAAAARVFAREGAVVVLTARRKDRLDTLVDELRAKGAQAASVVSDVSVNEQAAAAVDFALSEYGRLDSAFNNAGTGGDRTPLHLMQDDVYDAIMDVNVRGLWNCLRHEIAAMLRQGRGGCSIVNNSSVAGLVAIPAAAPYIASKHAVVGFTRAAADEYAKQGIRVNAIAPGTTHSEITADWFGRNPGLEGLVNSLTPQGRTAAPEEIAEAAAWLLSDRCPFLTGAVVPVDGGFVNQ</sequence>
<dbReference type="Proteomes" id="UP000280298">
    <property type="component" value="Chromosome"/>
</dbReference>
<dbReference type="GO" id="GO:0047936">
    <property type="term" value="F:glucose 1-dehydrogenase [NAD(P)+] activity"/>
    <property type="evidence" value="ECO:0007669"/>
    <property type="project" value="UniProtKB-EC"/>
</dbReference>
<keyword evidence="2 4" id="KW-0560">Oxidoreductase</keyword>
<dbReference type="EMBL" id="CP034539">
    <property type="protein sequence ID" value="AZQ38064.1"/>
    <property type="molecule type" value="Genomic_DNA"/>
</dbReference>
<dbReference type="PRINTS" id="PR00080">
    <property type="entry name" value="SDRFAMILY"/>
</dbReference>
<evidence type="ECO:0000256" key="2">
    <source>
        <dbReference type="ARBA" id="ARBA00023002"/>
    </source>
</evidence>
<dbReference type="PRINTS" id="PR00081">
    <property type="entry name" value="GDHRDH"/>
</dbReference>
<dbReference type="AlphaFoldDB" id="A0A3Q9EX61"/>
<dbReference type="KEGG" id="scya:EJ357_35235"/>
<dbReference type="SMART" id="SM00822">
    <property type="entry name" value="PKS_KR"/>
    <property type="match status" value="1"/>
</dbReference>
<evidence type="ECO:0000259" key="3">
    <source>
        <dbReference type="SMART" id="SM00822"/>
    </source>
</evidence>
<dbReference type="CDD" id="cd05233">
    <property type="entry name" value="SDR_c"/>
    <property type="match status" value="1"/>
</dbReference>
<dbReference type="InterPro" id="IPR002347">
    <property type="entry name" value="SDR_fam"/>
</dbReference>
<dbReference type="PANTHER" id="PTHR24321:SF11">
    <property type="entry name" value="BLR0893 PROTEIN"/>
    <property type="match status" value="1"/>
</dbReference>
<dbReference type="InterPro" id="IPR036291">
    <property type="entry name" value="NAD(P)-bd_dom_sf"/>
</dbReference>
<dbReference type="Gene3D" id="3.40.50.720">
    <property type="entry name" value="NAD(P)-binding Rossmann-like Domain"/>
    <property type="match status" value="1"/>
</dbReference>
<organism evidence="4 5">
    <name type="scientific">Streptomyces cyaneochromogenes</name>
    <dbReference type="NCBI Taxonomy" id="2496836"/>
    <lineage>
        <taxon>Bacteria</taxon>
        <taxon>Bacillati</taxon>
        <taxon>Actinomycetota</taxon>
        <taxon>Actinomycetes</taxon>
        <taxon>Kitasatosporales</taxon>
        <taxon>Streptomycetaceae</taxon>
        <taxon>Streptomyces</taxon>
    </lineage>
</organism>
<name>A0A3Q9EX61_9ACTN</name>
<dbReference type="FunFam" id="3.40.50.720:FF:000084">
    <property type="entry name" value="Short-chain dehydrogenase reductase"/>
    <property type="match status" value="1"/>
</dbReference>
<reference evidence="4 5" key="1">
    <citation type="journal article" date="2019" name="Int. J. Syst. Evol. Microbiol.">
        <title>Streptomyces cyaneochromogenes sp. nov., a blue pigment-producing actinomycete from manganese-contaminated soil.</title>
        <authorList>
            <person name="Tang X."/>
            <person name="Zhao J."/>
            <person name="Li K."/>
            <person name="Chen Z."/>
            <person name="Sun Y."/>
            <person name="Gao J."/>
        </authorList>
    </citation>
    <scope>NUCLEOTIDE SEQUENCE [LARGE SCALE GENOMIC DNA]</scope>
    <source>
        <strain evidence="4 5">MK-45</strain>
    </source>
</reference>